<dbReference type="SUPFAM" id="SSF49373">
    <property type="entry name" value="Invasin/intimin cell-adhesion fragments"/>
    <property type="match status" value="4"/>
</dbReference>
<gene>
    <name evidence="4" type="ORF">SAMN05192585_10854</name>
</gene>
<feature type="chain" id="PRO_5011690258" evidence="2">
    <location>
        <begin position="29"/>
        <end position="2210"/>
    </location>
</feature>
<reference evidence="4 5" key="1">
    <citation type="submission" date="2016-10" db="EMBL/GenBank/DDBJ databases">
        <authorList>
            <person name="de Groot N.N."/>
        </authorList>
    </citation>
    <scope>NUCLEOTIDE SEQUENCE [LARGE SCALE GENOMIC DNA]</scope>
    <source>
        <strain evidence="4 5">CGMCC 1.5012</strain>
    </source>
</reference>
<dbReference type="EMBL" id="FNID01000008">
    <property type="protein sequence ID" value="SDM95301.1"/>
    <property type="molecule type" value="Genomic_DNA"/>
</dbReference>
<name>A0A1G9XFI6_9FIRM</name>
<organism evidence="4 5">
    <name type="scientific">Acetanaerobacterium elongatum</name>
    <dbReference type="NCBI Taxonomy" id="258515"/>
    <lineage>
        <taxon>Bacteria</taxon>
        <taxon>Bacillati</taxon>
        <taxon>Bacillota</taxon>
        <taxon>Clostridia</taxon>
        <taxon>Eubacteriales</taxon>
        <taxon>Oscillospiraceae</taxon>
        <taxon>Acetanaerobacterium</taxon>
    </lineage>
</organism>
<feature type="domain" description="BIG2" evidence="3">
    <location>
        <begin position="1517"/>
        <end position="1625"/>
    </location>
</feature>
<keyword evidence="2" id="KW-0732">Signal</keyword>
<feature type="domain" description="BIG2" evidence="3">
    <location>
        <begin position="759"/>
        <end position="846"/>
    </location>
</feature>
<proteinExistence type="predicted"/>
<dbReference type="RefSeq" id="WP_092638767.1">
    <property type="nucleotide sequence ID" value="NZ_FNID01000008.1"/>
</dbReference>
<evidence type="ECO:0000313" key="4">
    <source>
        <dbReference type="EMBL" id="SDM95301.1"/>
    </source>
</evidence>
<dbReference type="SMART" id="SM00635">
    <property type="entry name" value="BID_2"/>
    <property type="match status" value="5"/>
</dbReference>
<feature type="domain" description="BIG2" evidence="3">
    <location>
        <begin position="1314"/>
        <end position="1397"/>
    </location>
</feature>
<feature type="domain" description="BIG2" evidence="3">
    <location>
        <begin position="2119"/>
        <end position="2200"/>
    </location>
</feature>
<evidence type="ECO:0000256" key="1">
    <source>
        <dbReference type="SAM" id="MobiDB-lite"/>
    </source>
</evidence>
<dbReference type="Gene3D" id="2.60.40.1080">
    <property type="match status" value="4"/>
</dbReference>
<feature type="compositionally biased region" description="Low complexity" evidence="1">
    <location>
        <begin position="34"/>
        <end position="48"/>
    </location>
</feature>
<sequence>MKKSFTRALCLLVTLAMLVSYTVLPVYAETTASVSQESSEPAASAPAVTGNSPAEENPAGASETAQQLPVIPNEPIAQAPTGGENEVLFTLPLVPGGSAIGDEPATGSGQNAALQVVVNYPNGKTYVKQGDIVTLLFKIINYTDDDRLHGTTTVNGKTVEKGIGAYKISLLWYPTFELYGTPVSKFTTATTPYALFEKNSDAANHTLNMVAVFSAFRNNKVEALNEAALLAADGLLATAQLKYNGSGEYGQVAMNVSSEFDYVGDDGAITTNDPSSNIDKVDFDSLPPKITVTDKKSDVLANQSIEVPLTSTAVSVDPFASVKIINQYGDIAKFSVLKGPAAYNVTDTDPSGSQVAFELTEPGTYTISATDIAGNTATGKVTVNPRVTGLNLALTGNTYIGETYTVTPTLVPAVGTAGLPAGDKKLVWKVTWKGSANDNFVKVNNQDIAGTGDGNGNYIYSWQQDSPAPVKFTATAPKNYTITAETAATFTNGLTRAHAALTIKSPVKVLDITIKAENNQTNLLSDPSKSVTVYGAIHTQQPITSGGAPTLTDFKNNGIEVTGGSRNTGILTDSAVSYKDPRPVTVLGKTTYYYDYTMVLTSVLKSNGICDAFVSCGDVTATMSFNVTNYNTALTKMAINQESSGLDFSSNKSTLFSLSLSDAANKSSMPVNPNDCILSSSNSTLLTVSATSTTQATVTLCDGARFVTAPTKVTVTAELKDDPQKHKATATYTIYPTERHVGVSITNMSVSPLAHKDAGGDGYAFTLNATSLPAEAQLETSVLGDQFPGGKMVISSANKSLVKFTTSNGSVAAVSDTGVVSVKGYGECYITATATDGSNVFDRVKVVSHKQVERLLSANALENNITRSGKIQFKISSAYPADATNKAMKGLVWQLRDASTKALITDLSTVPFKFDYKTGTITADANAPFGSKIMVYAVLPETYYDSGVFKYDDDLITEKFTVTVVDATNSQLSAFTGLVASSPTLKIGDTVNVKVNNKAFTDYANVQWSIGTEASISMTFDPATAPNMGIDLTAAGSTPGRRTIFASYMGKTLSIPITVYNEESQQSAKLTLEKASGSTDYKLFDRYTTTNLSLYSTYGPAPGTKKELSAAICDFTSSMPNLVSISDAGVVTVNAAQAANLSGNVNVTLTASIKDDPYNRKATKTITVTPKILPKTISSVDIFNQSKQPVAIGSGSITVDLNSDIDKLYNLIIVETRRDGTKVFLAPEDAKTLCALAAGDVFLSSGAEYEAVLAGLSFASANTGIATVNAKGIVTLTGKSSPTAFNITAAQAAGTYAAGETAPSATLALTVNQPCTAITLSQDIYTMKPNPTSDVSFTLKATTTPANCGVTWTCTDNPNVTVDAKTGRVTVKKGCAAGDTATIYATSAAIVASCKIFVQNQNTVERAANVSASTLYVMDTLQNPVPSTATLYFRTDATNINDIKIATSNGELLSFGTVTPEPKYNYGTTKKGYSLTVTPKKPGTAKVFISVAGSTYAETFNIYQFNTNGTALSVIPADSTRSVMLDSTVCYGGGEQELSVFLQDKSKKNLLAIVGNNIPKYLTFTSSNPNLLVVTADGKLYTRNLNTITSPVNVTVTAAIKGEPNPRKGSITFKVTPGVSASSLLIGQRDGGTDFLKKVNYSSLLDYNNNAINKTIYTDIGDPSAQRVFNLGAKVTRTDNTVTALTDSSMVSWASSNNSVASVDANGTVTVRGKGTALITAAAKDGSAVKDMVVIRVNNRPRVLNDVPRKPDGTPETVTIVAGGSYTIPYKLNTGTAGDYYISEYELVNVPTKGDVTIDQKTGRLTVKAGLGDISGITAIIHLKTNKIYVYDSSIQYERFRDGLDYTDNSYGTTAAAGNKITVNIPIQVVAKTSVSAKAITMYETQNGAPTTKKLSGTLNLCRLYSYQFYLQKTLTNGQVAPGTDAVISIERLNNTTTTTPAYSLDVALDPKTGCFTLMVYNAGNYRLNVALGGMTASYAVNVYYPWYKNADGTNLQPLTGPLVGSLYSSNAGGIVYSKICAEDCSDIITRPHVRLLPATGKSGWGGSLGYAEDCCTYTSSSPLVQVDSFGEITVAKYIPGEIKVTITATLINDPAKHVVSIPVTVTGQKLARSVKIKNGANNVTNSTITGLANKSTLRLSADCFLEDGTTPADNRNVVWSSSKTSVVTVDNTGKVTFVGTGTATVTAKAADGGGALATVNFEVKKNAIT</sequence>
<evidence type="ECO:0000256" key="2">
    <source>
        <dbReference type="SAM" id="SignalP"/>
    </source>
</evidence>
<feature type="region of interest" description="Disordered" evidence="1">
    <location>
        <begin position="34"/>
        <end position="79"/>
    </location>
</feature>
<dbReference type="InterPro" id="IPR003343">
    <property type="entry name" value="Big_2"/>
</dbReference>
<evidence type="ECO:0000259" key="3">
    <source>
        <dbReference type="SMART" id="SM00635"/>
    </source>
</evidence>
<dbReference type="STRING" id="258515.SAMN05192585_10854"/>
<protein>
    <submittedName>
        <fullName evidence="4">Ig-like domain (Group 2)</fullName>
    </submittedName>
</protein>
<dbReference type="Pfam" id="PF02368">
    <property type="entry name" value="Big_2"/>
    <property type="match status" value="3"/>
</dbReference>
<dbReference type="Proteomes" id="UP000199182">
    <property type="component" value="Unassembled WGS sequence"/>
</dbReference>
<evidence type="ECO:0000313" key="5">
    <source>
        <dbReference type="Proteomes" id="UP000199182"/>
    </source>
</evidence>
<keyword evidence="5" id="KW-1185">Reference proteome</keyword>
<feature type="domain" description="BIG2" evidence="3">
    <location>
        <begin position="1656"/>
        <end position="1733"/>
    </location>
</feature>
<dbReference type="InterPro" id="IPR008964">
    <property type="entry name" value="Invasin/intimin_cell_adhesion"/>
</dbReference>
<feature type="signal peptide" evidence="2">
    <location>
        <begin position="1"/>
        <end position="28"/>
    </location>
</feature>
<accession>A0A1G9XFI6</accession>